<sequence>MSGGGWSRAQRLAGPHDQDRSPLSPAANMDEFAGRTGYGTGAHDNRPLFGETSARDRIINLAVGGFTSLVVAVTIISSFIFPAPPPKGLNVFFGICIILICSSVLVLIFWYRQGDLEPKFRNLIYYTLGSIVLLCLCANLYFHDVGR</sequence>
<keyword evidence="2" id="KW-0472">Membrane</keyword>
<evidence type="ECO:0000313" key="3">
    <source>
        <dbReference type="Ensembl" id="ENSDCDP00010015360.1"/>
    </source>
</evidence>
<dbReference type="Ensembl" id="ENSDCDT00010016212.1">
    <property type="protein sequence ID" value="ENSDCDP00010015360.1"/>
    <property type="gene ID" value="ENSDCDG00010007033.1"/>
</dbReference>
<reference evidence="3 4" key="1">
    <citation type="submission" date="2020-06" db="EMBL/GenBank/DDBJ databases">
        <authorList>
            <consortium name="Wellcome Sanger Institute Data Sharing"/>
        </authorList>
    </citation>
    <scope>NUCLEOTIDE SEQUENCE [LARGE SCALE GENOMIC DNA]</scope>
</reference>
<dbReference type="GeneID" id="114767064"/>
<dbReference type="PANTHER" id="PTHR28603:SF1">
    <property type="entry name" value="TRANSMEMBRANE PROTEIN 243"/>
    <property type="match status" value="1"/>
</dbReference>
<dbReference type="RefSeq" id="XP_028814406.1">
    <property type="nucleotide sequence ID" value="XM_028958573.1"/>
</dbReference>
<reference evidence="3" key="3">
    <citation type="submission" date="2025-09" db="UniProtKB">
        <authorList>
            <consortium name="Ensembl"/>
        </authorList>
    </citation>
    <scope>IDENTIFICATION</scope>
</reference>
<reference evidence="3" key="2">
    <citation type="submission" date="2025-08" db="UniProtKB">
        <authorList>
            <consortium name="Ensembl"/>
        </authorList>
    </citation>
    <scope>IDENTIFICATION</scope>
</reference>
<feature type="transmembrane region" description="Helical" evidence="2">
    <location>
        <begin position="58"/>
        <end position="83"/>
    </location>
</feature>
<keyword evidence="2" id="KW-0812">Transmembrane</keyword>
<keyword evidence="2" id="KW-1133">Transmembrane helix</keyword>
<gene>
    <name evidence="3" type="primary">tmem243a</name>
</gene>
<evidence type="ECO:0000256" key="1">
    <source>
        <dbReference type="SAM" id="MobiDB-lite"/>
    </source>
</evidence>
<evidence type="ECO:0000313" key="4">
    <source>
        <dbReference type="Proteomes" id="UP000694580"/>
    </source>
</evidence>
<keyword evidence="4" id="KW-1185">Reference proteome</keyword>
<dbReference type="Pfam" id="PF10856">
    <property type="entry name" value="DUF2678"/>
    <property type="match status" value="1"/>
</dbReference>
<feature type="region of interest" description="Disordered" evidence="1">
    <location>
        <begin position="1"/>
        <end position="26"/>
    </location>
</feature>
<protein>
    <recommendedName>
        <fullName evidence="5">Transmembrane protein 243</fullName>
    </recommendedName>
</protein>
<organism evidence="3 4">
    <name type="scientific">Denticeps clupeoides</name>
    <name type="common">denticle herring</name>
    <dbReference type="NCBI Taxonomy" id="299321"/>
    <lineage>
        <taxon>Eukaryota</taxon>
        <taxon>Metazoa</taxon>
        <taxon>Chordata</taxon>
        <taxon>Craniata</taxon>
        <taxon>Vertebrata</taxon>
        <taxon>Euteleostomi</taxon>
        <taxon>Actinopterygii</taxon>
        <taxon>Neopterygii</taxon>
        <taxon>Teleostei</taxon>
        <taxon>Clupei</taxon>
        <taxon>Clupeiformes</taxon>
        <taxon>Denticipitoidei</taxon>
        <taxon>Denticipitidae</taxon>
        <taxon>Denticeps</taxon>
    </lineage>
</organism>
<dbReference type="GeneTree" id="ENSGT00390000010221"/>
<evidence type="ECO:0008006" key="5">
    <source>
        <dbReference type="Google" id="ProtNLM"/>
    </source>
</evidence>
<dbReference type="PANTHER" id="PTHR28603">
    <property type="entry name" value="TRANSMEMBRANE PROTEIN 243"/>
    <property type="match status" value="1"/>
</dbReference>
<dbReference type="Proteomes" id="UP000694580">
    <property type="component" value="Chromosome 17"/>
</dbReference>
<dbReference type="RefSeq" id="XP_028814407.1">
    <property type="nucleotide sequence ID" value="XM_028958574.1"/>
</dbReference>
<dbReference type="InterPro" id="IPR022564">
    <property type="entry name" value="DUF2678"/>
</dbReference>
<name>A0AAY4B3N7_9TELE</name>
<proteinExistence type="predicted"/>
<accession>A0AAY4B3N7</accession>
<dbReference type="AlphaFoldDB" id="A0AAY4B3N7"/>
<evidence type="ECO:0000256" key="2">
    <source>
        <dbReference type="SAM" id="Phobius"/>
    </source>
</evidence>
<feature type="transmembrane region" description="Helical" evidence="2">
    <location>
        <begin position="123"/>
        <end position="142"/>
    </location>
</feature>
<feature type="transmembrane region" description="Helical" evidence="2">
    <location>
        <begin position="89"/>
        <end position="111"/>
    </location>
</feature>